<organism evidence="2">
    <name type="scientific">marine metagenome</name>
    <dbReference type="NCBI Taxonomy" id="408172"/>
    <lineage>
        <taxon>unclassified sequences</taxon>
        <taxon>metagenomes</taxon>
        <taxon>ecological metagenomes</taxon>
    </lineage>
</organism>
<sequence length="46" mass="5052">MEKVPSSLSTLVADHSGGGRLSSGLRKKRWKGFILKLLLTLWITGL</sequence>
<protein>
    <submittedName>
        <fullName evidence="2">Uncharacterized protein</fullName>
    </submittedName>
</protein>
<proteinExistence type="predicted"/>
<dbReference type="EMBL" id="UINC01221227">
    <property type="protein sequence ID" value="SVE49479.1"/>
    <property type="molecule type" value="Genomic_DNA"/>
</dbReference>
<gene>
    <name evidence="2" type="ORF">METZ01_LOCUS502333</name>
</gene>
<reference evidence="2" key="1">
    <citation type="submission" date="2018-05" db="EMBL/GenBank/DDBJ databases">
        <authorList>
            <person name="Lanie J.A."/>
            <person name="Ng W.-L."/>
            <person name="Kazmierczak K.M."/>
            <person name="Andrzejewski T.M."/>
            <person name="Davidsen T.M."/>
            <person name="Wayne K.J."/>
            <person name="Tettelin H."/>
            <person name="Glass J.I."/>
            <person name="Rusch D."/>
            <person name="Podicherti R."/>
            <person name="Tsui H.-C.T."/>
            <person name="Winkler M.E."/>
        </authorList>
    </citation>
    <scope>NUCLEOTIDE SEQUENCE</scope>
</reference>
<evidence type="ECO:0000313" key="2">
    <source>
        <dbReference type="EMBL" id="SVE49479.1"/>
    </source>
</evidence>
<name>A0A383DYR7_9ZZZZ</name>
<feature type="compositionally biased region" description="Polar residues" evidence="1">
    <location>
        <begin position="1"/>
        <end position="10"/>
    </location>
</feature>
<evidence type="ECO:0000256" key="1">
    <source>
        <dbReference type="SAM" id="MobiDB-lite"/>
    </source>
</evidence>
<dbReference type="AlphaFoldDB" id="A0A383DYR7"/>
<accession>A0A383DYR7</accession>
<feature type="region of interest" description="Disordered" evidence="1">
    <location>
        <begin position="1"/>
        <end position="23"/>
    </location>
</feature>